<accession>A0A4Q7US73</accession>
<reference evidence="2 3" key="1">
    <citation type="submission" date="2019-02" db="EMBL/GenBank/DDBJ databases">
        <title>Sequencing the genomes of 1000 actinobacteria strains.</title>
        <authorList>
            <person name="Klenk H.-P."/>
        </authorList>
    </citation>
    <scope>NUCLEOTIDE SEQUENCE [LARGE SCALE GENOMIC DNA]</scope>
    <source>
        <strain evidence="2 3">DSM 45779</strain>
    </source>
</reference>
<evidence type="ECO:0000313" key="2">
    <source>
        <dbReference type="EMBL" id="RZT84612.1"/>
    </source>
</evidence>
<dbReference type="RefSeq" id="WP_130294033.1">
    <property type="nucleotide sequence ID" value="NZ_SHKL01000001.1"/>
</dbReference>
<comment type="caution">
    <text evidence="2">The sequence shown here is derived from an EMBL/GenBank/DDBJ whole genome shotgun (WGS) entry which is preliminary data.</text>
</comment>
<protein>
    <submittedName>
        <fullName evidence="2">Helix-turn-helix protein</fullName>
    </submittedName>
</protein>
<evidence type="ECO:0000313" key="3">
    <source>
        <dbReference type="Proteomes" id="UP000291591"/>
    </source>
</evidence>
<dbReference type="InterPro" id="IPR009061">
    <property type="entry name" value="DNA-bd_dom_put_sf"/>
</dbReference>
<feature type="domain" description="Helix-turn-helix" evidence="1">
    <location>
        <begin position="9"/>
        <end position="55"/>
    </location>
</feature>
<dbReference type="Proteomes" id="UP000291591">
    <property type="component" value="Unassembled WGS sequence"/>
</dbReference>
<dbReference type="InterPro" id="IPR041657">
    <property type="entry name" value="HTH_17"/>
</dbReference>
<dbReference type="OrthoDB" id="5524782at2"/>
<sequence>MEIKPRLWTVQDVADYLGIPVGTLYDWRCKGYGPRAKKVGRYLRYEADVVRQWFDDLDEDGAA</sequence>
<dbReference type="Pfam" id="PF12728">
    <property type="entry name" value="HTH_17"/>
    <property type="match status" value="1"/>
</dbReference>
<name>A0A4Q7US73_PSEST</name>
<keyword evidence="3" id="KW-1185">Reference proteome</keyword>
<evidence type="ECO:0000259" key="1">
    <source>
        <dbReference type="Pfam" id="PF12728"/>
    </source>
</evidence>
<dbReference type="SUPFAM" id="SSF46955">
    <property type="entry name" value="Putative DNA-binding domain"/>
    <property type="match status" value="1"/>
</dbReference>
<organism evidence="2 3">
    <name type="scientific">Pseudonocardia sediminis</name>
    <dbReference type="NCBI Taxonomy" id="1397368"/>
    <lineage>
        <taxon>Bacteria</taxon>
        <taxon>Bacillati</taxon>
        <taxon>Actinomycetota</taxon>
        <taxon>Actinomycetes</taxon>
        <taxon>Pseudonocardiales</taxon>
        <taxon>Pseudonocardiaceae</taxon>
        <taxon>Pseudonocardia</taxon>
    </lineage>
</organism>
<dbReference type="EMBL" id="SHKL01000001">
    <property type="protein sequence ID" value="RZT84612.1"/>
    <property type="molecule type" value="Genomic_DNA"/>
</dbReference>
<proteinExistence type="predicted"/>
<dbReference type="AlphaFoldDB" id="A0A4Q7US73"/>
<gene>
    <name evidence="2" type="ORF">EV383_1459</name>
</gene>